<dbReference type="CDD" id="cd20293">
    <property type="entry name" value="cupin_HutD_N"/>
    <property type="match status" value="1"/>
</dbReference>
<comment type="caution">
    <text evidence="1">The sequence shown here is derived from an EMBL/GenBank/DDBJ whole genome shotgun (WGS) entry which is preliminary data.</text>
</comment>
<protein>
    <recommendedName>
        <fullName evidence="3">Histidine utilization protein HutD</fullName>
    </recommendedName>
</protein>
<keyword evidence="2" id="KW-1185">Reference proteome</keyword>
<organism evidence="1 2">
    <name type="scientific">Pseudaquabacterium pictum</name>
    <dbReference type="NCBI Taxonomy" id="2315236"/>
    <lineage>
        <taxon>Bacteria</taxon>
        <taxon>Pseudomonadati</taxon>
        <taxon>Pseudomonadota</taxon>
        <taxon>Betaproteobacteria</taxon>
        <taxon>Burkholderiales</taxon>
        <taxon>Sphaerotilaceae</taxon>
        <taxon>Pseudaquabacterium</taxon>
    </lineage>
</organism>
<dbReference type="PANTHER" id="PTHR37943:SF1">
    <property type="entry name" value="PROTEIN VES"/>
    <property type="match status" value="1"/>
</dbReference>
<name>A0A480AJP6_9BURK</name>
<dbReference type="EMBL" id="BJCL01000002">
    <property type="protein sequence ID" value="GCL61761.1"/>
    <property type="molecule type" value="Genomic_DNA"/>
</dbReference>
<dbReference type="SUPFAM" id="SSF51182">
    <property type="entry name" value="RmlC-like cupins"/>
    <property type="match status" value="1"/>
</dbReference>
<dbReference type="RefSeq" id="WP_137731535.1">
    <property type="nucleotide sequence ID" value="NZ_BJCL01000002.1"/>
</dbReference>
<evidence type="ECO:0000313" key="1">
    <source>
        <dbReference type="EMBL" id="GCL61761.1"/>
    </source>
</evidence>
<accession>A0A480AJP6</accession>
<dbReference type="Pfam" id="PF05962">
    <property type="entry name" value="HutD"/>
    <property type="match status" value="1"/>
</dbReference>
<dbReference type="OrthoDB" id="9800082at2"/>
<proteinExistence type="predicted"/>
<evidence type="ECO:0000313" key="2">
    <source>
        <dbReference type="Proteomes" id="UP000301751"/>
    </source>
</evidence>
<dbReference type="Proteomes" id="UP000301751">
    <property type="component" value="Unassembled WGS sequence"/>
</dbReference>
<dbReference type="PANTHER" id="PTHR37943">
    <property type="entry name" value="PROTEIN VES"/>
    <property type="match status" value="1"/>
</dbReference>
<gene>
    <name evidence="1" type="ORF">AQPW35_08420</name>
</gene>
<dbReference type="InterPro" id="IPR010282">
    <property type="entry name" value="Uncharacterised_HutD/Ves"/>
</dbReference>
<reference evidence="2" key="1">
    <citation type="submission" date="2019-03" db="EMBL/GenBank/DDBJ databases">
        <title>Aquabacterium pictum sp.nov., the first bacteriochlorophyll a-containing freshwater bacterium in the genus Aquabacterium of the class Betaproteobacteria.</title>
        <authorList>
            <person name="Hirose S."/>
            <person name="Tank M."/>
            <person name="Hara E."/>
            <person name="Tamaki H."/>
            <person name="Takaichi S."/>
            <person name="Haruta S."/>
            <person name="Hanada S."/>
        </authorList>
    </citation>
    <scope>NUCLEOTIDE SEQUENCE [LARGE SCALE GENOMIC DNA]</scope>
    <source>
        <strain evidence="2">W35</strain>
    </source>
</reference>
<dbReference type="InterPro" id="IPR011051">
    <property type="entry name" value="RmlC_Cupin_sf"/>
</dbReference>
<evidence type="ECO:0008006" key="3">
    <source>
        <dbReference type="Google" id="ProtNLM"/>
    </source>
</evidence>
<dbReference type="Gene3D" id="2.60.120.10">
    <property type="entry name" value="Jelly Rolls"/>
    <property type="match status" value="1"/>
</dbReference>
<sequence>MTWLQHIAIDRVPPQPWRNGGGSTRELFTWPGGAAPWQLRISVADITRDGPFSAFDGVDRWFAVLQGAGVQLALPGGPQRLDVHSPPLQFAGEQAPDCRLTDGPTRDLNLMLQRGAGQAAVLAAVPGQAWHDAAPLRALLTTTPVQLQIDDRSAQAVGAWTLALASAAAGQRWSLSTPSGALPAGQRACWLAFTPAPR</sequence>
<dbReference type="InterPro" id="IPR014710">
    <property type="entry name" value="RmlC-like_jellyroll"/>
</dbReference>
<dbReference type="AlphaFoldDB" id="A0A480AJP6"/>